<evidence type="ECO:0000256" key="1">
    <source>
        <dbReference type="ARBA" id="ARBA00006096"/>
    </source>
</evidence>
<dbReference type="Pfam" id="PF02113">
    <property type="entry name" value="Peptidase_S13"/>
    <property type="match status" value="1"/>
</dbReference>
<reference evidence="4 5" key="1">
    <citation type="submission" date="2017-04" db="EMBL/GenBank/DDBJ databases">
        <authorList>
            <person name="Afonso C.L."/>
            <person name="Miller P.J."/>
            <person name="Scott M.A."/>
            <person name="Spackman E."/>
            <person name="Goraichik I."/>
            <person name="Dimitrov K.M."/>
            <person name="Suarez D.L."/>
            <person name="Swayne D.E."/>
        </authorList>
    </citation>
    <scope>NUCLEOTIDE SEQUENCE [LARGE SCALE GENOMIC DNA]</scope>
    <source>
        <strain evidence="4 5">DSM 43828</strain>
    </source>
</reference>
<keyword evidence="4" id="KW-0645">Protease</keyword>
<dbReference type="PROSITE" id="PS51318">
    <property type="entry name" value="TAT"/>
    <property type="match status" value="1"/>
</dbReference>
<dbReference type="GO" id="GO:0000270">
    <property type="term" value="P:peptidoglycan metabolic process"/>
    <property type="evidence" value="ECO:0007669"/>
    <property type="project" value="TreeGrafter"/>
</dbReference>
<evidence type="ECO:0000256" key="2">
    <source>
        <dbReference type="ARBA" id="ARBA00022801"/>
    </source>
</evidence>
<organism evidence="4 5">
    <name type="scientific">Kibdelosporangium aridum</name>
    <dbReference type="NCBI Taxonomy" id="2030"/>
    <lineage>
        <taxon>Bacteria</taxon>
        <taxon>Bacillati</taxon>
        <taxon>Actinomycetota</taxon>
        <taxon>Actinomycetes</taxon>
        <taxon>Pseudonocardiales</taxon>
        <taxon>Pseudonocardiaceae</taxon>
        <taxon>Kibdelosporangium</taxon>
    </lineage>
</organism>
<gene>
    <name evidence="4" type="ORF">SAMN05661093_06179</name>
</gene>
<accession>A0A1Y5XVV1</accession>
<name>A0A1Y5XVV1_KIBAR</name>
<dbReference type="GO" id="GO:0004185">
    <property type="term" value="F:serine-type carboxypeptidase activity"/>
    <property type="evidence" value="ECO:0007669"/>
    <property type="project" value="InterPro"/>
</dbReference>
<proteinExistence type="inferred from homology"/>
<dbReference type="Gene3D" id="3.50.80.20">
    <property type="entry name" value="D-Ala-D-Ala carboxypeptidase C, peptidase S13"/>
    <property type="match status" value="1"/>
</dbReference>
<evidence type="ECO:0000313" key="4">
    <source>
        <dbReference type="EMBL" id="SMD19531.1"/>
    </source>
</evidence>
<dbReference type="OrthoDB" id="9802627at2"/>
<keyword evidence="3" id="KW-0732">Signal</keyword>
<dbReference type="GO" id="GO:0006508">
    <property type="term" value="P:proteolysis"/>
    <property type="evidence" value="ECO:0007669"/>
    <property type="project" value="InterPro"/>
</dbReference>
<protein>
    <submittedName>
        <fullName evidence="4">D-alanyl-D-alanine carboxypeptidase / D-alanyl-D-alanine-endopeptidase (Penicillin-binding protein 4)</fullName>
    </submittedName>
</protein>
<keyword evidence="2" id="KW-0378">Hydrolase</keyword>
<dbReference type="SUPFAM" id="SSF56601">
    <property type="entry name" value="beta-lactamase/transpeptidase-like"/>
    <property type="match status" value="1"/>
</dbReference>
<dbReference type="InterPro" id="IPR012338">
    <property type="entry name" value="Beta-lactam/transpept-like"/>
</dbReference>
<dbReference type="RefSeq" id="WP_084430314.1">
    <property type="nucleotide sequence ID" value="NZ_FWXV01000005.1"/>
</dbReference>
<dbReference type="InterPro" id="IPR006311">
    <property type="entry name" value="TAT_signal"/>
</dbReference>
<comment type="similarity">
    <text evidence="1">Belongs to the peptidase S13 family.</text>
</comment>
<dbReference type="PANTHER" id="PTHR30023:SF0">
    <property type="entry name" value="PENICILLIN-SENSITIVE CARBOXYPEPTIDASE A"/>
    <property type="match status" value="1"/>
</dbReference>
<dbReference type="AlphaFoldDB" id="A0A1Y5XVV1"/>
<dbReference type="InterPro" id="IPR000667">
    <property type="entry name" value="Peptidase_S13"/>
</dbReference>
<dbReference type="EMBL" id="FWXV01000005">
    <property type="protein sequence ID" value="SMD19531.1"/>
    <property type="molecule type" value="Genomic_DNA"/>
</dbReference>
<dbReference type="PANTHER" id="PTHR30023">
    <property type="entry name" value="D-ALANYL-D-ALANINE CARBOXYPEPTIDASE"/>
    <property type="match status" value="1"/>
</dbReference>
<dbReference type="Proteomes" id="UP000192674">
    <property type="component" value="Unassembled WGS sequence"/>
</dbReference>
<sequence>MARRRLLVGCGVAVAAVVLAGLPASGSADADSKLVTDLNTLVHDPSLRGASVGLVVRKADTGEVLYTSEGTARRQPASNMKLLTSATALEILGPNHRFTTSVLTQGSDLYLKGTGDPTVLLANLDDLAAKVAASGITTVAGKLIADDTWFDATRLGTGWAWDDEPYYYSAETSALTMSPNSDYDAGTAFVSIMPGAPGKAAVVSMDPPTTHVTIENATITRGPGLPNTIAVERKHGSNVVRVSGFISQQAPAVQKLTTVKEPTGYVAGVFRDLLQKRGVQVAGPTVTGVTTPSDAKVVAEHKSMPLSELLVPFMKLSNNMHAEILVKSAGRAVSGTGTWNAGLTAMGQRLSGLGIEGQTYLADGSGLSRFNQIAPDQLTSMLRTVRGKPWFATWYNSLPIAGMSDKLVGGTLRSRMQGTAAANNLRGKTGTLTGISGLSGYVTSADGQPLVFSMLSNNFIGSAKRIEDLVGVRLAQYRADETSEPTTARQSMTFPDLPTNVECSWVKAC</sequence>
<dbReference type="Gene3D" id="3.40.710.10">
    <property type="entry name" value="DD-peptidase/beta-lactamase superfamily"/>
    <property type="match status" value="2"/>
</dbReference>
<keyword evidence="5" id="KW-1185">Reference proteome</keyword>
<feature type="chain" id="PRO_5012034505" evidence="3">
    <location>
        <begin position="31"/>
        <end position="509"/>
    </location>
</feature>
<keyword evidence="4" id="KW-0121">Carboxypeptidase</keyword>
<dbReference type="PRINTS" id="PR00922">
    <property type="entry name" value="DADACBPTASE3"/>
</dbReference>
<evidence type="ECO:0000313" key="5">
    <source>
        <dbReference type="Proteomes" id="UP000192674"/>
    </source>
</evidence>
<feature type="signal peptide" evidence="3">
    <location>
        <begin position="1"/>
        <end position="30"/>
    </location>
</feature>
<dbReference type="NCBIfam" id="TIGR00666">
    <property type="entry name" value="PBP4"/>
    <property type="match status" value="1"/>
</dbReference>
<evidence type="ECO:0000256" key="3">
    <source>
        <dbReference type="SAM" id="SignalP"/>
    </source>
</evidence>